<protein>
    <submittedName>
        <fullName evidence="3">DNA-binding PadR family transcriptional regulator</fullName>
    </submittedName>
</protein>
<dbReference type="Gene3D" id="6.10.140.190">
    <property type="match status" value="1"/>
</dbReference>
<evidence type="ECO:0000313" key="3">
    <source>
        <dbReference type="EMBL" id="REH54064.1"/>
    </source>
</evidence>
<reference evidence="3 4" key="1">
    <citation type="submission" date="2018-08" db="EMBL/GenBank/DDBJ databases">
        <title>Genomic Encyclopedia of Archaeal and Bacterial Type Strains, Phase II (KMG-II): from individual species to whole genera.</title>
        <authorList>
            <person name="Goeker M."/>
        </authorList>
    </citation>
    <scope>NUCLEOTIDE SEQUENCE [LARGE SCALE GENOMIC DNA]</scope>
    <source>
        <strain evidence="3 4">DSM 45791</strain>
    </source>
</reference>
<evidence type="ECO:0000259" key="2">
    <source>
        <dbReference type="Pfam" id="PF10400"/>
    </source>
</evidence>
<dbReference type="Proteomes" id="UP000256269">
    <property type="component" value="Unassembled WGS sequence"/>
</dbReference>
<dbReference type="Pfam" id="PF03551">
    <property type="entry name" value="PadR"/>
    <property type="match status" value="1"/>
</dbReference>
<dbReference type="SUPFAM" id="SSF46785">
    <property type="entry name" value="Winged helix' DNA-binding domain"/>
    <property type="match status" value="1"/>
</dbReference>
<dbReference type="InterPro" id="IPR005149">
    <property type="entry name" value="Tscrpt_reg_PadR_N"/>
</dbReference>
<feature type="domain" description="Transcription regulator PadR N-terminal" evidence="1">
    <location>
        <begin position="17"/>
        <end position="86"/>
    </location>
</feature>
<keyword evidence="3" id="KW-0238">DNA-binding</keyword>
<dbReference type="PANTHER" id="PTHR43252:SF6">
    <property type="entry name" value="NEGATIVE TRANSCRIPTION REGULATOR PADR"/>
    <property type="match status" value="1"/>
</dbReference>
<dbReference type="InterPro" id="IPR036388">
    <property type="entry name" value="WH-like_DNA-bd_sf"/>
</dbReference>
<proteinExistence type="predicted"/>
<dbReference type="InterPro" id="IPR018309">
    <property type="entry name" value="Tscrpt_reg_PadR_C"/>
</dbReference>
<organism evidence="3 4">
    <name type="scientific">Kutzneria buriramensis</name>
    <dbReference type="NCBI Taxonomy" id="1045776"/>
    <lineage>
        <taxon>Bacteria</taxon>
        <taxon>Bacillati</taxon>
        <taxon>Actinomycetota</taxon>
        <taxon>Actinomycetes</taxon>
        <taxon>Pseudonocardiales</taxon>
        <taxon>Pseudonocardiaceae</taxon>
        <taxon>Kutzneria</taxon>
    </lineage>
</organism>
<dbReference type="EMBL" id="QUNO01000002">
    <property type="protein sequence ID" value="REH54064.1"/>
    <property type="molecule type" value="Genomic_DNA"/>
</dbReference>
<dbReference type="Pfam" id="PF10400">
    <property type="entry name" value="Vir_act_alpha_C"/>
    <property type="match status" value="1"/>
</dbReference>
<keyword evidence="4" id="KW-1185">Reference proteome</keyword>
<feature type="domain" description="Transcription regulator PadR C-terminal" evidence="2">
    <location>
        <begin position="99"/>
        <end position="178"/>
    </location>
</feature>
<dbReference type="AlphaFoldDB" id="A0A3E0I5N3"/>
<dbReference type="InterPro" id="IPR036390">
    <property type="entry name" value="WH_DNA-bd_sf"/>
</dbReference>
<sequence>MSRLEYDGRMSLRHAALGLLTLGPASGYDLLQTFNGSLANVWPATQSQLYGELGKLAEAGLVTVTEEGARRRKEYALTDAGLAELKHWLIEVEPTAVRRSDMLLRVFFLGVVEPAQADEFLRKREAGAAEYHDSLRATEEAIAPETADLAVYGRIALEWGLRFTAMQREWAAWAQEELARTLKSQPSG</sequence>
<accession>A0A3E0I5N3</accession>
<dbReference type="GO" id="GO:0003677">
    <property type="term" value="F:DNA binding"/>
    <property type="evidence" value="ECO:0007669"/>
    <property type="project" value="UniProtKB-KW"/>
</dbReference>
<gene>
    <name evidence="3" type="ORF">BCF44_102296</name>
</gene>
<name>A0A3E0I5N3_9PSEU</name>
<comment type="caution">
    <text evidence="3">The sequence shown here is derived from an EMBL/GenBank/DDBJ whole genome shotgun (WGS) entry which is preliminary data.</text>
</comment>
<dbReference type="PANTHER" id="PTHR43252">
    <property type="entry name" value="TRANSCRIPTIONAL REGULATOR YQJI"/>
    <property type="match status" value="1"/>
</dbReference>
<evidence type="ECO:0000259" key="1">
    <source>
        <dbReference type="Pfam" id="PF03551"/>
    </source>
</evidence>
<dbReference type="Gene3D" id="1.10.10.10">
    <property type="entry name" value="Winged helix-like DNA-binding domain superfamily/Winged helix DNA-binding domain"/>
    <property type="match status" value="1"/>
</dbReference>
<evidence type="ECO:0000313" key="4">
    <source>
        <dbReference type="Proteomes" id="UP000256269"/>
    </source>
</evidence>